<dbReference type="RefSeq" id="WP_309853011.1">
    <property type="nucleotide sequence ID" value="NZ_JAVDQJ010000004.1"/>
</dbReference>
<protein>
    <submittedName>
        <fullName evidence="1">Uncharacterized protein</fullName>
    </submittedName>
</protein>
<organism evidence="1 2">
    <name type="scientific">Deinococcus soli</name>
    <name type="common">ex Cha et al. 2016</name>
    <dbReference type="NCBI Taxonomy" id="1309411"/>
    <lineage>
        <taxon>Bacteria</taxon>
        <taxon>Thermotogati</taxon>
        <taxon>Deinococcota</taxon>
        <taxon>Deinococci</taxon>
        <taxon>Deinococcales</taxon>
        <taxon>Deinococcaceae</taxon>
        <taxon>Deinococcus</taxon>
    </lineage>
</organism>
<sequence length="216" mass="22969">MTTTALTASPTDPSPYDVMMDLLRRERPAYETATVDLPVWAALIAIKALRSAAFAAGDNGAPTQFQGELKAALCLLNDGAQRTLDLAGLPGEPGVVHGEPTTVRLWPAATDWQPIRETVGEARPVRLAGVHRCRVVTAQRGQAPRFIVDGVTVTAEQFAAQRGLSLAPVIPEVQARAERSGGATFIEALNLRANGEWRVGSTYLGYAVVPATPEST</sequence>
<proteinExistence type="predicted"/>
<name>A0AAE4BL68_9DEIO</name>
<evidence type="ECO:0000313" key="2">
    <source>
        <dbReference type="Proteomes" id="UP001185331"/>
    </source>
</evidence>
<evidence type="ECO:0000313" key="1">
    <source>
        <dbReference type="EMBL" id="MDR6218613.1"/>
    </source>
</evidence>
<gene>
    <name evidence="1" type="ORF">J2Y00_002210</name>
</gene>
<dbReference type="AlphaFoldDB" id="A0AAE4BL68"/>
<reference evidence="1" key="1">
    <citation type="submission" date="2023-07" db="EMBL/GenBank/DDBJ databases">
        <title>Sorghum-associated microbial communities from plants grown in Nebraska, USA.</title>
        <authorList>
            <person name="Schachtman D."/>
        </authorList>
    </citation>
    <scope>NUCLEOTIDE SEQUENCE</scope>
    <source>
        <strain evidence="1">BE330</strain>
    </source>
</reference>
<dbReference type="EMBL" id="JAVDQK010000005">
    <property type="protein sequence ID" value="MDR6218613.1"/>
    <property type="molecule type" value="Genomic_DNA"/>
</dbReference>
<accession>A0AAE4BL68</accession>
<comment type="caution">
    <text evidence="1">The sequence shown here is derived from an EMBL/GenBank/DDBJ whole genome shotgun (WGS) entry which is preliminary data.</text>
</comment>
<dbReference type="Proteomes" id="UP001185331">
    <property type="component" value="Unassembled WGS sequence"/>
</dbReference>